<organism evidence="4 5">
    <name type="scientific">Sphingobium quisquiliarum P25</name>
    <dbReference type="NCBI Taxonomy" id="1329909"/>
    <lineage>
        <taxon>Bacteria</taxon>
        <taxon>Pseudomonadati</taxon>
        <taxon>Pseudomonadota</taxon>
        <taxon>Alphaproteobacteria</taxon>
        <taxon>Sphingomonadales</taxon>
        <taxon>Sphingomonadaceae</taxon>
        <taxon>Sphingobium</taxon>
    </lineage>
</organism>
<keyword evidence="5" id="KW-1185">Reference proteome</keyword>
<feature type="non-terminal residue" evidence="4">
    <location>
        <position position="223"/>
    </location>
</feature>
<feature type="domain" description="Outer membrane protein beta-barrel" evidence="3">
    <location>
        <begin position="7"/>
        <end position="216"/>
    </location>
</feature>
<dbReference type="EMBL" id="ATHO01000006">
    <property type="protein sequence ID" value="EQB15003.1"/>
    <property type="molecule type" value="Genomic_DNA"/>
</dbReference>
<evidence type="ECO:0000256" key="2">
    <source>
        <dbReference type="SAM" id="SignalP"/>
    </source>
</evidence>
<comment type="caution">
    <text evidence="4">The sequence shown here is derived from an EMBL/GenBank/DDBJ whole genome shotgun (WGS) entry which is preliminary data.</text>
</comment>
<dbReference type="Proteomes" id="UP000015525">
    <property type="component" value="Unassembled WGS sequence"/>
</dbReference>
<evidence type="ECO:0000313" key="5">
    <source>
        <dbReference type="Proteomes" id="UP000015525"/>
    </source>
</evidence>
<dbReference type="InterPro" id="IPR011250">
    <property type="entry name" value="OMP/PagP_B-barrel"/>
</dbReference>
<proteinExistence type="predicted"/>
<evidence type="ECO:0000313" key="4">
    <source>
        <dbReference type="EMBL" id="EQB15003.1"/>
    </source>
</evidence>
<dbReference type="InterPro" id="IPR027385">
    <property type="entry name" value="Beta-barrel_OMP"/>
</dbReference>
<dbReference type="AlphaFoldDB" id="T0HS99"/>
<feature type="chain" id="PRO_5004564127" description="Outer membrane protein beta-barrel domain-containing protein" evidence="2">
    <location>
        <begin position="22"/>
        <end position="223"/>
    </location>
</feature>
<name>T0HS99_9SPHN</name>
<dbReference type="RefSeq" id="WP_021236458.1">
    <property type="nucleotide sequence ID" value="NZ_ATHO01000006.1"/>
</dbReference>
<feature type="signal peptide" evidence="2">
    <location>
        <begin position="1"/>
        <end position="21"/>
    </location>
</feature>
<dbReference type="SUPFAM" id="SSF56925">
    <property type="entry name" value="OMPA-like"/>
    <property type="match status" value="1"/>
</dbReference>
<accession>T0HS99</accession>
<evidence type="ECO:0000259" key="3">
    <source>
        <dbReference type="Pfam" id="PF13505"/>
    </source>
</evidence>
<evidence type="ECO:0000256" key="1">
    <source>
        <dbReference type="ARBA" id="ARBA00022729"/>
    </source>
</evidence>
<reference evidence="4 5" key="1">
    <citation type="journal article" date="2013" name="Genome Announc.">
        <title>Draft Genome Sequence of Sphingobium quisquiliarum Strain P25T, a Novel Hexachlorocyclohexane (HCH)-Degrading Bacterium Isolated from an HCH Dumpsite.</title>
        <authorList>
            <person name="Kumar Singh A."/>
            <person name="Sangwan N."/>
            <person name="Sharma A."/>
            <person name="Gupta V."/>
            <person name="Khurana J.P."/>
            <person name="Lal R."/>
        </authorList>
    </citation>
    <scope>NUCLEOTIDE SEQUENCE [LARGE SCALE GENOMIC DNA]</scope>
    <source>
        <strain evidence="4 5">P25</strain>
    </source>
</reference>
<gene>
    <name evidence="4" type="ORF">L288_00595</name>
</gene>
<sequence>MRKLALAAALATSALATPALARDDSWYIGIDSGVVLVEDQDITFTPGFDDTGALVPGGVTGTADYHKGWDGDAVIGYDFGGFRLEAEAAYKRAKVDLDKTGIGGSASALSFMLNGLLDFGADDGLQGFVGGGVGVSRAKLANDVVNDSDTGFAWQAIAGVRYPLTNNLDVSLKYRFFNQDDINLIPAYTTFAGPAGADVETKLRTHSLLLGLAYNFGEPAAPP</sequence>
<protein>
    <recommendedName>
        <fullName evidence="3">Outer membrane protein beta-barrel domain-containing protein</fullName>
    </recommendedName>
</protein>
<dbReference type="Gene3D" id="2.40.160.20">
    <property type="match status" value="1"/>
</dbReference>
<dbReference type="Pfam" id="PF13505">
    <property type="entry name" value="OMP_b-brl"/>
    <property type="match status" value="1"/>
</dbReference>
<keyword evidence="1 2" id="KW-0732">Signal</keyword>